<evidence type="ECO:0000256" key="3">
    <source>
        <dbReference type="ARBA" id="ARBA00022753"/>
    </source>
</evidence>
<dbReference type="PANTHER" id="PTHR23167:SF46">
    <property type="entry name" value="EPS15 HOMOLOGY DOMAIN CONTAINING PROTEIN-BINDING PROTEIN 1, ISOFORM F"/>
    <property type="match status" value="1"/>
</dbReference>
<dbReference type="FunFam" id="1.10.418.10:FF:000023">
    <property type="entry name" value="EH domain-binding protein 1 isoform X1"/>
    <property type="match status" value="1"/>
</dbReference>
<sequence>MRESKVASEIHKETPASEDLLSWCINITNEIYGLNVADLTTSWKNGMAFCALIHNFRPDLIDYYKLNPEDSKTNLKTAFDAIRRLGIPNIMNSEDLMILDIPDKLSVMTILHQIRAYFMRKERKGRGLMWDCDDMFDDFDSDGESSSLFASIDQQLMDWPSKKVNNLAPLVPLTSQFLLDGDNRVKTNEHLKLLEKINQPPNQSSRLSIDSSKSGEQLNGLSPAIKPGSDKKQNTFSQSSRSINLKSESFESSKLNTQSSNDTPQKGKKQLMTRKQLMNPFDSDSDEEKKPKGKLSHRRESNLSEFLNGSPNDILDLATNLNETTDSLTGVTLSSPTSDPSSATSDTSSKACHSINPEPIRRPEIVELAPGLLDVSPKKISPFQRARAMPAYRSLRLDSKRQTNPDRREQLHERARQLIEETRQKKLANKEAQDAATDEERRRQLREKAKKLLSDQISKMIKEKSPIEPRNMEEAIRDLTLNESKKTLTSTFRQNKKMPSKFQSNNESNNPKSPNKSYVDMELMILEKEQSKINKEAAIIEEKLRLIMKNGGNSALEEERCIRKWFILVNKKNEILRRQMKLNILEQEKDLERCYKILIKKLQPLNSLQDWEKTDAQRETEKLLLEKLLRIVEKRNELVHHLDTEEQAEAEDQMVMKETQGPLNFTASEKNCIIS</sequence>
<feature type="domain" description="Calponin-homology (CH)" evidence="6">
    <location>
        <begin position="14"/>
        <end position="119"/>
    </location>
</feature>
<dbReference type="InterPro" id="IPR036872">
    <property type="entry name" value="CH_dom_sf"/>
</dbReference>
<dbReference type="InterPro" id="IPR022735">
    <property type="entry name" value="bMERB_dom"/>
</dbReference>
<dbReference type="AlphaFoldDB" id="T1KSB3"/>
<evidence type="ECO:0000256" key="4">
    <source>
        <dbReference type="ARBA" id="ARBA00023054"/>
    </source>
</evidence>
<feature type="region of interest" description="Disordered" evidence="5">
    <location>
        <begin position="196"/>
        <end position="311"/>
    </location>
</feature>
<keyword evidence="3" id="KW-0967">Endosome</keyword>
<name>T1KSB3_TETUR</name>
<feature type="compositionally biased region" description="Polar residues" evidence="5">
    <location>
        <begin position="199"/>
        <end position="220"/>
    </location>
</feature>
<dbReference type="Gene3D" id="1.10.418.10">
    <property type="entry name" value="Calponin-like domain"/>
    <property type="match status" value="1"/>
</dbReference>
<organism evidence="8 9">
    <name type="scientific">Tetranychus urticae</name>
    <name type="common">Two-spotted spider mite</name>
    <dbReference type="NCBI Taxonomy" id="32264"/>
    <lineage>
        <taxon>Eukaryota</taxon>
        <taxon>Metazoa</taxon>
        <taxon>Ecdysozoa</taxon>
        <taxon>Arthropoda</taxon>
        <taxon>Chelicerata</taxon>
        <taxon>Arachnida</taxon>
        <taxon>Acari</taxon>
        <taxon>Acariformes</taxon>
        <taxon>Trombidiformes</taxon>
        <taxon>Prostigmata</taxon>
        <taxon>Eleutherengona</taxon>
        <taxon>Raphignathae</taxon>
        <taxon>Tetranychoidea</taxon>
        <taxon>Tetranychidae</taxon>
        <taxon>Tetranychus</taxon>
    </lineage>
</organism>
<keyword evidence="9" id="KW-1185">Reference proteome</keyword>
<keyword evidence="4" id="KW-0175">Coiled coil</keyword>
<dbReference type="Pfam" id="PF00307">
    <property type="entry name" value="CH"/>
    <property type="match status" value="1"/>
</dbReference>
<dbReference type="eggNOG" id="KOG0035">
    <property type="taxonomic scope" value="Eukaryota"/>
</dbReference>
<dbReference type="Pfam" id="PF12130">
    <property type="entry name" value="bMERB_dom"/>
    <property type="match status" value="1"/>
</dbReference>
<dbReference type="InterPro" id="IPR001715">
    <property type="entry name" value="CH_dom"/>
</dbReference>
<feature type="region of interest" description="Disordered" evidence="5">
    <location>
        <begin position="327"/>
        <end position="358"/>
    </location>
</feature>
<evidence type="ECO:0000313" key="9">
    <source>
        <dbReference type="Proteomes" id="UP000015104"/>
    </source>
</evidence>
<dbReference type="InterPro" id="IPR050540">
    <property type="entry name" value="F-actin_Monoox_Mical"/>
</dbReference>
<dbReference type="PROSITE" id="PS50021">
    <property type="entry name" value="CH"/>
    <property type="match status" value="1"/>
</dbReference>
<dbReference type="SUPFAM" id="SSF47576">
    <property type="entry name" value="Calponin-homology domain, CH-domain"/>
    <property type="match status" value="1"/>
</dbReference>
<dbReference type="EMBL" id="CAEY01000424">
    <property type="status" value="NOT_ANNOTATED_CDS"/>
    <property type="molecule type" value="Genomic_DNA"/>
</dbReference>
<proteinExistence type="predicted"/>
<feature type="region of interest" description="Disordered" evidence="5">
    <location>
        <begin position="421"/>
        <end position="445"/>
    </location>
</feature>
<accession>T1KSB3</accession>
<dbReference type="PANTHER" id="PTHR23167">
    <property type="entry name" value="CALPONIN HOMOLOGY DOMAIN-CONTAINING PROTEIN DDB_G0272472-RELATED"/>
    <property type="match status" value="1"/>
</dbReference>
<feature type="domain" description="BMERB" evidence="7">
    <location>
        <begin position="506"/>
        <end position="658"/>
    </location>
</feature>
<keyword evidence="2" id="KW-0597">Phosphoprotein</keyword>
<dbReference type="EnsemblMetazoa" id="tetur19g02540.1">
    <property type="protein sequence ID" value="tetur19g02540.1"/>
    <property type="gene ID" value="tetur19g02540"/>
</dbReference>
<feature type="compositionally biased region" description="Polar residues" evidence="5">
    <location>
        <begin position="234"/>
        <end position="264"/>
    </location>
</feature>
<reference evidence="9" key="1">
    <citation type="submission" date="2011-08" db="EMBL/GenBank/DDBJ databases">
        <authorList>
            <person name="Rombauts S."/>
        </authorList>
    </citation>
    <scope>NUCLEOTIDE SEQUENCE</scope>
    <source>
        <strain evidence="9">London</strain>
    </source>
</reference>
<evidence type="ECO:0000256" key="5">
    <source>
        <dbReference type="SAM" id="MobiDB-lite"/>
    </source>
</evidence>
<evidence type="ECO:0000259" key="7">
    <source>
        <dbReference type="PROSITE" id="PS51848"/>
    </source>
</evidence>
<dbReference type="Proteomes" id="UP000015104">
    <property type="component" value="Unassembled WGS sequence"/>
</dbReference>
<evidence type="ECO:0000259" key="6">
    <source>
        <dbReference type="PROSITE" id="PS50021"/>
    </source>
</evidence>
<evidence type="ECO:0008006" key="10">
    <source>
        <dbReference type="Google" id="ProtNLM"/>
    </source>
</evidence>
<dbReference type="STRING" id="32264.T1KSB3"/>
<feature type="region of interest" description="Disordered" evidence="5">
    <location>
        <begin position="487"/>
        <end position="515"/>
    </location>
</feature>
<evidence type="ECO:0000256" key="2">
    <source>
        <dbReference type="ARBA" id="ARBA00022553"/>
    </source>
</evidence>
<dbReference type="GO" id="GO:0005768">
    <property type="term" value="C:endosome"/>
    <property type="evidence" value="ECO:0007669"/>
    <property type="project" value="UniProtKB-SubCell"/>
</dbReference>
<feature type="compositionally biased region" description="Low complexity" evidence="5">
    <location>
        <begin position="334"/>
        <end position="349"/>
    </location>
</feature>
<evidence type="ECO:0000256" key="1">
    <source>
        <dbReference type="ARBA" id="ARBA00004177"/>
    </source>
</evidence>
<feature type="compositionally biased region" description="Low complexity" evidence="5">
    <location>
        <begin position="504"/>
        <end position="515"/>
    </location>
</feature>
<dbReference type="PROSITE" id="PS51848">
    <property type="entry name" value="BMERB"/>
    <property type="match status" value="1"/>
</dbReference>
<dbReference type="SMART" id="SM01203">
    <property type="entry name" value="DUF3585"/>
    <property type="match status" value="1"/>
</dbReference>
<dbReference type="SMART" id="SM00033">
    <property type="entry name" value="CH"/>
    <property type="match status" value="1"/>
</dbReference>
<dbReference type="HOGENOM" id="CLU_358222_0_0_1"/>
<evidence type="ECO:0000313" key="8">
    <source>
        <dbReference type="EnsemblMetazoa" id="tetur19g02540.1"/>
    </source>
</evidence>
<reference evidence="8" key="2">
    <citation type="submission" date="2015-06" db="UniProtKB">
        <authorList>
            <consortium name="EnsemblMetazoa"/>
        </authorList>
    </citation>
    <scope>IDENTIFICATION</scope>
</reference>
<protein>
    <recommendedName>
        <fullName evidence="10">Calponin-homology (CH) domain-containing protein</fullName>
    </recommendedName>
</protein>
<comment type="subcellular location">
    <subcellularLocation>
        <location evidence="1">Endosome</location>
    </subcellularLocation>
</comment>